<accession>A0A061BPX1</accession>
<feature type="transmembrane region" description="Helical" evidence="2">
    <location>
        <begin position="1620"/>
        <end position="1641"/>
    </location>
</feature>
<dbReference type="GeneID" id="24561763"/>
<dbReference type="KEGG" id="bbig:BBBOND_0001890"/>
<evidence type="ECO:0000256" key="2">
    <source>
        <dbReference type="SAM" id="Phobius"/>
    </source>
</evidence>
<keyword evidence="1" id="KW-0175">Coiled coil</keyword>
<organism evidence="3">
    <name type="scientific">Babesia bigemina</name>
    <dbReference type="NCBI Taxonomy" id="5866"/>
    <lineage>
        <taxon>Eukaryota</taxon>
        <taxon>Sar</taxon>
        <taxon>Alveolata</taxon>
        <taxon>Apicomplexa</taxon>
        <taxon>Aconoidasida</taxon>
        <taxon>Piroplasmida</taxon>
        <taxon>Babesiidae</taxon>
        <taxon>Babesia</taxon>
    </lineage>
</organism>
<protein>
    <recommendedName>
        <fullName evidence="4">C3H1-type domain-containing protein</fullName>
    </recommendedName>
</protein>
<evidence type="ECO:0008006" key="4">
    <source>
        <dbReference type="Google" id="ProtNLM"/>
    </source>
</evidence>
<feature type="coiled-coil region" evidence="1">
    <location>
        <begin position="151"/>
        <end position="185"/>
    </location>
</feature>
<sequence>MGFLSGVLSNIKDHLGQHKTQINEAIDALNTNKHLGKNGFNVAIGSVVEGVRGYNDGVMKSNNKVSEPIKTMATRMNKYTEKALKPLLKEKDYEKPEEVQKAVEQIDRELEYCKNDAKEFNEAFNFTNREQMKKDVEDLNAPLSVKVKSVAESVKHESDRLSRMAERQKNELKETTEKIKKTLGDLKVSVDCKINDDMKEFVKNLRSKITPIKKILDDITAQLSQYIIDLQTWMNETKDFIDKVRQNEVKKIVNETSDKLTGKTNLIDDQRKEMLKFKKDLTTHIESVKSIVKDKVADAKNAKVAQLDGWKTAAGSVVSAAQGKCEQIGKMVETGNAGDRSKIYGLASGMKEKADKLREAAETVKSSIESWVRGAEQAVNHLENQLKEDLHGLKTAIIRKTREYVEKLKGEVKVENTGGQVIVKIGDTPIGSVEGLRDTVIAKWLQSYGNTGNKGFKAYMLKTELDELTSSQNIAVKERRDATCIEAIVEDFNKHIEDHLPNDLEAQRTHGNSYVQLTHLSPSFTKPGSTSRVANSRRETLTHKIKQIQQDVTSRLPMIKPNPIETEITSDTFGQSFTTIEQHLQTIAGLVDSSKKNSNSNDGIQQYLNDLKDRGFETGDGSTWTPLAGAASKGLMTIKQDIITALDGIDTYASDISVSYITDGLDKVSTEITKHLGDLEQAIDQTTNAVHAKLIALKDDKIGNAANRKTIKENTLQAISDKLDKLQKGLVTDAIRDTKSLLDTYLTKAEEYYTKELKSHLNTQVKQAIETLTTHSQKQYFFSTVSLLSEFSNRVEKELKPLPQEIKNDLERGHKGFMNKIEKYFIGTEKGIKVIRDIKTTHSPPEQSPLSQAAARLYNASRRLCNYLKSQTDFISDFQKYEPLHNALLTLLDGLKTSEHFNHQFRDNLDTVKITLGQLAPQQFGTSSTVMLQALKGGIAALVDELDKAYVSSYSGRQWQDEELEHYAKIGLTITPILYQELTTFKHGLDIYDWTTHKIYDAQAPTSSLYALFFRDNGYDVHRPENAEHGELNHKRDFNGSSILAHLTNTKHELFSQQSSPVTGIRQSTSESDDLRVTIAEESGLIRKLYDLLKTYFRVCHLTRVEKPRAPCSIYEILVWCNGLQFNPVYGKLMKHIESEFMKEDEQMPGTKTLQPFDAHPSRFHHTDVNEYLYKVSSDSHAVLTAILGHGHKDGIYACEFSSNSLKLDYPSNMIQLLCTLFDLLKRLYHQLYFLLQQCQLTTQLSGWRDCHYGRYIGGSGWQCNTKQCPKQDCDQRHDQSGNQTGGQYPNCGVKSPLQSFLEDGLKGHLPHSVTARGSSLSCATCGSTPGMPCRTPMGFADIGAIASHTLIGQDICDVLYYFCGRPNSPLTRLCGYLNCLLPSAPKTLADMFSFYYHLTDRWGMHGQTHKQQAFEEKVNAANFGRPYGELKVYHLFTPSHSALKKGHSDGSLGSLVCSSKDSVVCGPFLRPINHAIYETFSSKHADKYLSWIVYLTASFYDLLKKLYDECNSKCGARGSNCHVKACIKGCPTTTIQDPPRYHHRDCKSIVQCNATLPTLAKYGFVLGDPERLNRDGQSHTKRTCRDFCDVFREAFDKDSHLVQFFNAIDNFIFTIRAPFIWLNVALWLLSFLYLTHIMVIRLDLLHIKSHLHSPSSHRIAAQSLLAAARVNKLNRVFYLQP</sequence>
<reference evidence="3" key="1">
    <citation type="journal article" date="2014" name="Nucleic Acids Res.">
        <title>The evolutionary dynamics of variant antigen genes in Babesia reveal a history of genomic innovation underlying host-parasite interaction.</title>
        <authorList>
            <person name="Jackson A.P."/>
            <person name="Otto T.D."/>
            <person name="Darby A."/>
            <person name="Ramaprasad A."/>
            <person name="Xia D."/>
            <person name="Echaide I.E."/>
            <person name="Farber M."/>
            <person name="Gahlot S."/>
            <person name="Gamble J."/>
            <person name="Gupta D."/>
            <person name="Gupta Y."/>
            <person name="Jackson L."/>
            <person name="Malandrin L."/>
            <person name="Malas T.B."/>
            <person name="Moussa E."/>
            <person name="Nair M."/>
            <person name="Reid AJ."/>
            <person name="Sanders M."/>
            <person name="Sharma J."/>
            <person name="Tracey A."/>
            <person name="Quail M.A."/>
            <person name="Weir W."/>
            <person name="Wastling J.M."/>
            <person name="Hall N."/>
            <person name="Willadsen P."/>
            <person name="Lingelbach K."/>
            <person name="Shiels B."/>
            <person name="Tait A."/>
            <person name="Berriman M."/>
            <person name="Allred D.R."/>
            <person name="Pain A."/>
        </authorList>
    </citation>
    <scope>NUCLEOTIDE SEQUENCE</scope>
    <source>
        <strain evidence="3">Bond</strain>
    </source>
</reference>
<dbReference type="VEuPathDB" id="PiroplasmaDB:BBBOND_0001890"/>
<dbReference type="RefSeq" id="XP_012770483.1">
    <property type="nucleotide sequence ID" value="XM_012915029.1"/>
</dbReference>
<reference evidence="3" key="2">
    <citation type="submission" date="2014-06" db="EMBL/GenBank/DDBJ databases">
        <authorList>
            <person name="Aslett M."/>
            <person name="De Silva Nishadi"/>
        </authorList>
    </citation>
    <scope>NUCLEOTIDE SEQUENCE</scope>
    <source>
        <strain evidence="3">Bond</strain>
    </source>
</reference>
<keyword evidence="2" id="KW-1133">Transmembrane helix</keyword>
<gene>
    <name evidence="3" type="ORF">BBBOND_0001890</name>
</gene>
<dbReference type="EMBL" id="LK054990">
    <property type="protein sequence ID" value="CDR71537.1"/>
    <property type="molecule type" value="Genomic_DNA"/>
</dbReference>
<keyword evidence="2" id="KW-0472">Membrane</keyword>
<name>A0A061BPX1_BABBI</name>
<keyword evidence="2" id="KW-0812">Transmembrane</keyword>
<proteinExistence type="predicted"/>
<evidence type="ECO:0000313" key="3">
    <source>
        <dbReference type="EMBL" id="CDR71537.1"/>
    </source>
</evidence>
<dbReference type="SUPFAM" id="SSF58113">
    <property type="entry name" value="Apolipoprotein A-I"/>
    <property type="match status" value="2"/>
</dbReference>
<evidence type="ECO:0000256" key="1">
    <source>
        <dbReference type="SAM" id="Coils"/>
    </source>
</evidence>